<name>A0A2V2N6Q9_9EURY</name>
<evidence type="ECO:0000313" key="3">
    <source>
        <dbReference type="Proteomes" id="UP000245934"/>
    </source>
</evidence>
<comment type="caution">
    <text evidence="2">The sequence shown here is derived from an EMBL/GenBank/DDBJ whole genome shotgun (WGS) entry which is preliminary data.</text>
</comment>
<dbReference type="RefSeq" id="WP_109939829.1">
    <property type="nucleotide sequence ID" value="NZ_CP176366.1"/>
</dbReference>
<sequence>MNIKVITLTGEHCISVDDGQKIFDLVHPLLEKGEDVTLDFTDIHICASPFFNTAIGQLLRDIPIEQLQGHLKFVNLSPYGNQVAKKVISNAKEYYTNPNLQKAIDDTLLGIAESA</sequence>
<dbReference type="Pfam" id="PF14213">
    <property type="entry name" value="DUF4325"/>
    <property type="match status" value="1"/>
</dbReference>
<gene>
    <name evidence="2" type="ORF">DLD82_03940</name>
</gene>
<evidence type="ECO:0000313" key="2">
    <source>
        <dbReference type="EMBL" id="PWR75764.1"/>
    </source>
</evidence>
<reference evidence="2 3" key="1">
    <citation type="submission" date="2018-05" db="EMBL/GenBank/DDBJ databases">
        <title>Draft genome of Methanospirillum stamsii Pt1.</title>
        <authorList>
            <person name="Dueholm M.S."/>
            <person name="Nielsen P.H."/>
            <person name="Bakmann L.F."/>
            <person name="Otzen D.E."/>
        </authorList>
    </citation>
    <scope>NUCLEOTIDE SEQUENCE [LARGE SCALE GENOMIC DNA]</scope>
    <source>
        <strain evidence="2 3">Pt1</strain>
    </source>
</reference>
<dbReference type="EMBL" id="QGMZ01000008">
    <property type="protein sequence ID" value="PWR75764.1"/>
    <property type="molecule type" value="Genomic_DNA"/>
</dbReference>
<feature type="domain" description="DUF4325" evidence="1">
    <location>
        <begin position="18"/>
        <end position="80"/>
    </location>
</feature>
<accession>A0A2V2N6Q9</accession>
<dbReference type="Proteomes" id="UP000245934">
    <property type="component" value="Unassembled WGS sequence"/>
</dbReference>
<evidence type="ECO:0000259" key="1">
    <source>
        <dbReference type="Pfam" id="PF14213"/>
    </source>
</evidence>
<dbReference type="OrthoDB" id="372485at2157"/>
<dbReference type="GeneID" id="97609514"/>
<keyword evidence="3" id="KW-1185">Reference proteome</keyword>
<dbReference type="AlphaFoldDB" id="A0A2V2N6Q9"/>
<protein>
    <recommendedName>
        <fullName evidence="1">DUF4325 domain-containing protein</fullName>
    </recommendedName>
</protein>
<proteinExistence type="predicted"/>
<organism evidence="2 3">
    <name type="scientific">Methanospirillum stamsii</name>
    <dbReference type="NCBI Taxonomy" id="1277351"/>
    <lineage>
        <taxon>Archaea</taxon>
        <taxon>Methanobacteriati</taxon>
        <taxon>Methanobacteriota</taxon>
        <taxon>Stenosarchaea group</taxon>
        <taxon>Methanomicrobia</taxon>
        <taxon>Methanomicrobiales</taxon>
        <taxon>Methanospirillaceae</taxon>
        <taxon>Methanospirillum</taxon>
    </lineage>
</organism>
<dbReference type="InterPro" id="IPR025474">
    <property type="entry name" value="DUF4325"/>
</dbReference>